<keyword evidence="2" id="KW-0479">Metal-binding</keyword>
<dbReference type="InterPro" id="IPR006085">
    <property type="entry name" value="XPG_DNA_repair_N"/>
</dbReference>
<dbReference type="PANTHER" id="PTHR11081">
    <property type="entry name" value="FLAP ENDONUCLEASE FAMILY MEMBER"/>
    <property type="match status" value="1"/>
</dbReference>
<feature type="domain" description="XPG N-terminal" evidence="7">
    <location>
        <begin position="245"/>
        <end position="339"/>
    </location>
</feature>
<keyword evidence="1" id="KW-0540">Nuclease</keyword>
<evidence type="ECO:0000313" key="8">
    <source>
        <dbReference type="EMBL" id="ELR12428.1"/>
    </source>
</evidence>
<dbReference type="InterPro" id="IPR029060">
    <property type="entry name" value="PIN-like_dom_sf"/>
</dbReference>
<dbReference type="SUPFAM" id="SSF88723">
    <property type="entry name" value="PIN domain-like"/>
    <property type="match status" value="1"/>
</dbReference>
<organism evidence="8 9">
    <name type="scientific">Acanthamoeba castellanii (strain ATCC 30010 / Neff)</name>
    <dbReference type="NCBI Taxonomy" id="1257118"/>
    <lineage>
        <taxon>Eukaryota</taxon>
        <taxon>Amoebozoa</taxon>
        <taxon>Discosea</taxon>
        <taxon>Longamoebia</taxon>
        <taxon>Centramoebida</taxon>
        <taxon>Acanthamoebidae</taxon>
        <taxon>Acanthamoeba</taxon>
    </lineage>
</organism>
<dbReference type="SUPFAM" id="SSF47807">
    <property type="entry name" value="5' to 3' exonuclease, C-terminal subdomain"/>
    <property type="match status" value="1"/>
</dbReference>
<sequence>MTWRHRRWASKKPPEIVEAINNIANAYRSIVASSESINSIISACEKSRTSFNPVQILELFFSNTELANIRNSIVYLWMARYTFYTSQSVGATVFGTYNTVLTRIMCISLDKTKWVTTNSGGILMPRNVAAVYCNVLVMHLLYYSIIATTKNAGKNIHEQIMDILIDGSGYPLPATDQEFFDRIIPNAGAYNPAYLDGRQLIMGTAENMSDLQKISMVIKTYPVSPFATVEIENSLVMTTASKYNGATFVVRRIPHVREIAGSSVAIDAQLSINAFLHGYREKNKSSTIDEECVFIKSAICEQVKMLVSHDVHPIYVLDGKAPQCKEKEQLRRRALRNKNQRTAVLELESIAKESGCEADIEEVLLGRQHLILTDKNKADRSADLVRKFNRSKGITHLHILAAKNAILEHVEQGRVDFVQAPGEGERLCAWLCITKRSDYCATADTDAIALRATNVIRHLHISPEAKPDKGFEIIRPVEVMDALGFDEKQFVDWCLLCGTDFHDSKIKGIGWKKAYQEFFARQNRQSALQTGSARQGFQHRARAIFRMSIRR</sequence>
<gene>
    <name evidence="8" type="ORF">ACA1_324730</name>
</gene>
<evidence type="ECO:0000256" key="5">
    <source>
        <dbReference type="ARBA" id="ARBA00022842"/>
    </source>
</evidence>
<dbReference type="GO" id="GO:0046872">
    <property type="term" value="F:metal ion binding"/>
    <property type="evidence" value="ECO:0007669"/>
    <property type="project" value="UniProtKB-KW"/>
</dbReference>
<dbReference type="Proteomes" id="UP000011083">
    <property type="component" value="Unassembled WGS sequence"/>
</dbReference>
<evidence type="ECO:0000259" key="6">
    <source>
        <dbReference type="SMART" id="SM00484"/>
    </source>
</evidence>
<dbReference type="Pfam" id="PF00752">
    <property type="entry name" value="XPG_N"/>
    <property type="match status" value="1"/>
</dbReference>
<name>L8GI42_ACACF</name>
<dbReference type="VEuPathDB" id="AmoebaDB:ACA1_324730"/>
<protein>
    <submittedName>
        <fullName evidence="8">XPG Iregion domain containing protein</fullName>
    </submittedName>
</protein>
<evidence type="ECO:0000313" key="9">
    <source>
        <dbReference type="Proteomes" id="UP000011083"/>
    </source>
</evidence>
<dbReference type="EMBL" id="KB008116">
    <property type="protein sequence ID" value="ELR12428.1"/>
    <property type="molecule type" value="Genomic_DNA"/>
</dbReference>
<dbReference type="InterPro" id="IPR006086">
    <property type="entry name" value="XPG-I_dom"/>
</dbReference>
<dbReference type="AlphaFoldDB" id="L8GI42"/>
<dbReference type="GO" id="GO:0017108">
    <property type="term" value="F:5'-flap endonuclease activity"/>
    <property type="evidence" value="ECO:0007669"/>
    <property type="project" value="TreeGrafter"/>
</dbReference>
<reference evidence="8 9" key="1">
    <citation type="journal article" date="2013" name="Genome Biol.">
        <title>Genome of Acanthamoeba castellanii highlights extensive lateral gene transfer and early evolution of tyrosine kinase signaling.</title>
        <authorList>
            <person name="Clarke M."/>
            <person name="Lohan A.J."/>
            <person name="Liu B."/>
            <person name="Lagkouvardos I."/>
            <person name="Roy S."/>
            <person name="Zafar N."/>
            <person name="Bertelli C."/>
            <person name="Schilde C."/>
            <person name="Kianianmomeni A."/>
            <person name="Burglin T.R."/>
            <person name="Frech C."/>
            <person name="Turcotte B."/>
            <person name="Kopec K.O."/>
            <person name="Synnott J.M."/>
            <person name="Choo C."/>
            <person name="Paponov I."/>
            <person name="Finkler A."/>
            <person name="Soon Heng Tan C."/>
            <person name="Hutchins A.P."/>
            <person name="Weinmeier T."/>
            <person name="Rattei T."/>
            <person name="Chu J.S."/>
            <person name="Gimenez G."/>
            <person name="Irimia M."/>
            <person name="Rigden D.J."/>
            <person name="Fitzpatrick D.A."/>
            <person name="Lorenzo-Morales J."/>
            <person name="Bateman A."/>
            <person name="Chiu C.H."/>
            <person name="Tang P."/>
            <person name="Hegemann P."/>
            <person name="Fromm H."/>
            <person name="Raoult D."/>
            <person name="Greub G."/>
            <person name="Miranda-Saavedra D."/>
            <person name="Chen N."/>
            <person name="Nash P."/>
            <person name="Ginger M.L."/>
            <person name="Horn M."/>
            <person name="Schaap P."/>
            <person name="Caler L."/>
            <person name="Loftus B."/>
        </authorList>
    </citation>
    <scope>NUCLEOTIDE SEQUENCE [LARGE SCALE GENOMIC DNA]</scope>
    <source>
        <strain evidence="8 9">Neff</strain>
    </source>
</reference>
<evidence type="ECO:0000256" key="1">
    <source>
        <dbReference type="ARBA" id="ARBA00022722"/>
    </source>
</evidence>
<dbReference type="SMART" id="SM00484">
    <property type="entry name" value="XPGI"/>
    <property type="match status" value="1"/>
</dbReference>
<dbReference type="GeneID" id="14912959"/>
<dbReference type="STRING" id="1257118.L8GI42"/>
<dbReference type="Gene3D" id="3.40.50.1010">
    <property type="entry name" value="5'-nuclease"/>
    <property type="match status" value="1"/>
</dbReference>
<evidence type="ECO:0000256" key="2">
    <source>
        <dbReference type="ARBA" id="ARBA00022723"/>
    </source>
</evidence>
<dbReference type="PANTHER" id="PTHR11081:SF9">
    <property type="entry name" value="FLAP ENDONUCLEASE 1"/>
    <property type="match status" value="1"/>
</dbReference>
<dbReference type="SMART" id="SM00485">
    <property type="entry name" value="XPGN"/>
    <property type="match status" value="1"/>
</dbReference>
<keyword evidence="9" id="KW-1185">Reference proteome</keyword>
<keyword evidence="4" id="KW-0378">Hydrolase</keyword>
<dbReference type="KEGG" id="acan:ACA1_324730"/>
<dbReference type="RefSeq" id="XP_004334441.1">
    <property type="nucleotide sequence ID" value="XM_004334393.1"/>
</dbReference>
<dbReference type="InterPro" id="IPR006084">
    <property type="entry name" value="XPG/Rad2"/>
</dbReference>
<evidence type="ECO:0000259" key="7">
    <source>
        <dbReference type="SMART" id="SM00485"/>
    </source>
</evidence>
<dbReference type="Gene3D" id="1.10.150.20">
    <property type="entry name" value="5' to 3' exonuclease, C-terminal subdomain"/>
    <property type="match status" value="1"/>
</dbReference>
<accession>L8GI42</accession>
<dbReference type="PRINTS" id="PR00853">
    <property type="entry name" value="XPGRADSUPER"/>
</dbReference>
<proteinExistence type="predicted"/>
<dbReference type="Pfam" id="PF00867">
    <property type="entry name" value="XPG_I"/>
    <property type="match status" value="1"/>
</dbReference>
<keyword evidence="5" id="KW-0460">Magnesium</keyword>
<evidence type="ECO:0000256" key="4">
    <source>
        <dbReference type="ARBA" id="ARBA00022801"/>
    </source>
</evidence>
<feature type="domain" description="XPG-I" evidence="6">
    <location>
        <begin position="410"/>
        <end position="485"/>
    </location>
</feature>
<evidence type="ECO:0000256" key="3">
    <source>
        <dbReference type="ARBA" id="ARBA00022759"/>
    </source>
</evidence>
<dbReference type="InterPro" id="IPR036279">
    <property type="entry name" value="5-3_exonuclease_C_sf"/>
</dbReference>
<keyword evidence="3" id="KW-0255">Endonuclease</keyword>
<dbReference type="OrthoDB" id="31113at2759"/>